<dbReference type="KEGG" id="cad:Curi_c12540"/>
<feature type="domain" description="NADPH-dependent FMN reductase-like" evidence="3">
    <location>
        <begin position="3"/>
        <end position="116"/>
    </location>
</feature>
<proteinExistence type="predicted"/>
<dbReference type="InterPro" id="IPR029039">
    <property type="entry name" value="Flavoprotein-like_sf"/>
</dbReference>
<dbReference type="Gene3D" id="3.40.50.360">
    <property type="match status" value="1"/>
</dbReference>
<gene>
    <name evidence="4" type="ordered locus">Curi_c12540</name>
</gene>
<dbReference type="OrthoDB" id="9805976at2"/>
<keyword evidence="2" id="KW-0288">FMN</keyword>
<dbReference type="RefSeq" id="WP_014967402.1">
    <property type="nucleotide sequence ID" value="NC_018664.1"/>
</dbReference>
<dbReference type="PANTHER" id="PTHR43278">
    <property type="entry name" value="NAD(P)H-DEPENDENT FMN-CONTAINING OXIDOREDUCTASE YWQN-RELATED"/>
    <property type="match status" value="1"/>
</dbReference>
<dbReference type="HOGENOM" id="CLU_050993_4_1_9"/>
<protein>
    <submittedName>
        <fullName evidence="4">NADPH-dependent FMN reductase</fullName>
    </submittedName>
</protein>
<dbReference type="InterPro" id="IPR005025">
    <property type="entry name" value="FMN_Rdtase-like_dom"/>
</dbReference>
<evidence type="ECO:0000259" key="3">
    <source>
        <dbReference type="Pfam" id="PF03358"/>
    </source>
</evidence>
<evidence type="ECO:0000313" key="4">
    <source>
        <dbReference type="EMBL" id="AFS78265.1"/>
    </source>
</evidence>
<reference evidence="4 5" key="1">
    <citation type="journal article" date="2012" name="PLoS ONE">
        <title>The purine-utilizing bacterium Clostridium acidurici 9a: a genome-guided metabolic reconsideration.</title>
        <authorList>
            <person name="Hartwich K."/>
            <person name="Poehlein A."/>
            <person name="Daniel R."/>
        </authorList>
    </citation>
    <scope>NUCLEOTIDE SEQUENCE [LARGE SCALE GENOMIC DNA]</scope>
    <source>
        <strain evidence="5">ATCC 7906 / DSM 604 / BCRC 14475 / CIP 104303 / KCTC 5404 / NCIMB 10678 / 9a</strain>
    </source>
</reference>
<accession>K0AZW3</accession>
<dbReference type="GO" id="GO:0016491">
    <property type="term" value="F:oxidoreductase activity"/>
    <property type="evidence" value="ECO:0007669"/>
    <property type="project" value="InterPro"/>
</dbReference>
<dbReference type="eggNOG" id="COG0655">
    <property type="taxonomic scope" value="Bacteria"/>
</dbReference>
<dbReference type="STRING" id="1128398.Curi_c12540"/>
<dbReference type="Proteomes" id="UP000006094">
    <property type="component" value="Chromosome"/>
</dbReference>
<dbReference type="AlphaFoldDB" id="K0AZW3"/>
<dbReference type="Pfam" id="PF03358">
    <property type="entry name" value="FMN_red"/>
    <property type="match status" value="1"/>
</dbReference>
<keyword evidence="1" id="KW-0285">Flavoprotein</keyword>
<dbReference type="InterPro" id="IPR051796">
    <property type="entry name" value="ISF_SsuE-like"/>
</dbReference>
<evidence type="ECO:0000256" key="1">
    <source>
        <dbReference type="ARBA" id="ARBA00022630"/>
    </source>
</evidence>
<dbReference type="PANTHER" id="PTHR43278:SF2">
    <property type="entry name" value="IRON-SULFUR FLAVOPROTEIN"/>
    <property type="match status" value="1"/>
</dbReference>
<sequence>MKKVLAIMGSPRKGKNADQLLDKVLEGIKDSGEEVEIKKVYLKDLKISHCIGCGYCEKTGKCFMDDDMNVLYDEFDSADSVIIASPVYFNSVNSFTKAMIDRCQAYWSSKYVLNKPSIDRNKKRLGVFLGVGGAPETEDQFLGAKLVIDYFFRAVNNKYEKDILVPHTDEKAVWEREDIMKEAYETGKHLFDNF</sequence>
<dbReference type="SUPFAM" id="SSF52218">
    <property type="entry name" value="Flavoproteins"/>
    <property type="match status" value="1"/>
</dbReference>
<organism evidence="4 5">
    <name type="scientific">Gottschalkia acidurici (strain ATCC 7906 / DSM 604 / BCRC 14475 / CIP 104303 / KCTC 5404 / NCIMB 10678 / 9a)</name>
    <name type="common">Clostridium acidurici</name>
    <dbReference type="NCBI Taxonomy" id="1128398"/>
    <lineage>
        <taxon>Bacteria</taxon>
        <taxon>Bacillati</taxon>
        <taxon>Bacillota</taxon>
        <taxon>Tissierellia</taxon>
        <taxon>Tissierellales</taxon>
        <taxon>Gottschalkiaceae</taxon>
        <taxon>Gottschalkia</taxon>
    </lineage>
</organism>
<evidence type="ECO:0000313" key="5">
    <source>
        <dbReference type="Proteomes" id="UP000006094"/>
    </source>
</evidence>
<keyword evidence="5" id="KW-1185">Reference proteome</keyword>
<dbReference type="PATRIC" id="fig|1128398.3.peg.1270"/>
<evidence type="ECO:0000256" key="2">
    <source>
        <dbReference type="ARBA" id="ARBA00022643"/>
    </source>
</evidence>
<name>K0AZW3_GOTA9</name>
<dbReference type="EMBL" id="CP003326">
    <property type="protein sequence ID" value="AFS78265.1"/>
    <property type="molecule type" value="Genomic_DNA"/>
</dbReference>